<gene>
    <name evidence="2" type="ORF">JJQ60_00655</name>
</gene>
<name>A0A937D4B7_9FLAO</name>
<feature type="region of interest" description="Disordered" evidence="1">
    <location>
        <begin position="28"/>
        <end position="53"/>
    </location>
</feature>
<dbReference type="Proteomes" id="UP000651057">
    <property type="component" value="Unassembled WGS sequence"/>
</dbReference>
<dbReference type="InterPro" id="IPR011250">
    <property type="entry name" value="OMP/PagP_B-barrel"/>
</dbReference>
<keyword evidence="3" id="KW-1185">Reference proteome</keyword>
<protein>
    <submittedName>
        <fullName evidence="2">Uncharacterized protein</fullName>
    </submittedName>
</protein>
<proteinExistence type="predicted"/>
<sequence>MYRIALIIFLVFSTPTINYSQGKLEKAEESLSKKEHQRSGNRSRSRSTNSNDSEDYQDNFLVEELGFLLVEACLYSTYYIAIESPMEKEFRGSTAAITKYPYLNANKGNYAYERGEDTGLFRTSFSNRFIIENPKITGNHFNLDIRFLRRMGFEADYLQLWEENTNFGNNSLAIFTFMAKYHRIRTEKFNAWWGLGTTYIAREVEELGFAYGLGAEFFFTKPFSLETNFNQTFINKETVNKFNILLNYHVNRYKISGGYEHLKIGHPNFSTFSVGLGISF</sequence>
<feature type="compositionally biased region" description="Basic and acidic residues" evidence="1">
    <location>
        <begin position="28"/>
        <end position="38"/>
    </location>
</feature>
<evidence type="ECO:0000313" key="3">
    <source>
        <dbReference type="Proteomes" id="UP000651057"/>
    </source>
</evidence>
<comment type="caution">
    <text evidence="2">The sequence shown here is derived from an EMBL/GenBank/DDBJ whole genome shotgun (WGS) entry which is preliminary data.</text>
</comment>
<organism evidence="2 3">
    <name type="scientific">Aquimarina mytili</name>
    <dbReference type="NCBI Taxonomy" id="874423"/>
    <lineage>
        <taxon>Bacteria</taxon>
        <taxon>Pseudomonadati</taxon>
        <taxon>Bacteroidota</taxon>
        <taxon>Flavobacteriia</taxon>
        <taxon>Flavobacteriales</taxon>
        <taxon>Flavobacteriaceae</taxon>
        <taxon>Aquimarina</taxon>
    </lineage>
</organism>
<reference evidence="2" key="1">
    <citation type="submission" date="2021-01" db="EMBL/GenBank/DDBJ databases">
        <authorList>
            <person name="Zhong Y.L."/>
        </authorList>
    </citation>
    <scope>NUCLEOTIDE SEQUENCE</scope>
    <source>
        <strain evidence="2">KCTC 23302</strain>
    </source>
</reference>
<dbReference type="SUPFAM" id="SSF56925">
    <property type="entry name" value="OMPA-like"/>
    <property type="match status" value="1"/>
</dbReference>
<dbReference type="RefSeq" id="WP_201916021.1">
    <property type="nucleotide sequence ID" value="NZ_BAABAX010000001.1"/>
</dbReference>
<dbReference type="EMBL" id="JAERQJ010000001">
    <property type="protein sequence ID" value="MBL0682014.1"/>
    <property type="molecule type" value="Genomic_DNA"/>
</dbReference>
<evidence type="ECO:0000256" key="1">
    <source>
        <dbReference type="SAM" id="MobiDB-lite"/>
    </source>
</evidence>
<evidence type="ECO:0000313" key="2">
    <source>
        <dbReference type="EMBL" id="MBL0682014.1"/>
    </source>
</evidence>
<accession>A0A937D4B7</accession>
<dbReference type="AlphaFoldDB" id="A0A937D4B7"/>